<dbReference type="AlphaFoldDB" id="A0A317DY32"/>
<gene>
    <name evidence="6" type="ORF">DKG75_17425</name>
</gene>
<sequence>MQPAGNEDGAATAAPSAKYEQVMAAASELFLDHGFAGTSMDAVARAAGVSKATVYAYFASKEDLFEAMVARGSAQRFASLMHPDLDSLDLRDALSRVAHEFLAVLTSAQSLKTMRAVMAEAGRRPDLAARFYRAGPGRVVAALTAYLARAQSRGLLATDDPRTAAELFFGMIRGDLHLRRLLGLADTPDTAEVARLADAAVDLFLRAHRQAKPA</sequence>
<organism evidence="6 7">
    <name type="scientific">Zavarzinia compransoris</name>
    <dbReference type="NCBI Taxonomy" id="1264899"/>
    <lineage>
        <taxon>Bacteria</taxon>
        <taxon>Pseudomonadati</taxon>
        <taxon>Pseudomonadota</taxon>
        <taxon>Alphaproteobacteria</taxon>
        <taxon>Rhodospirillales</taxon>
        <taxon>Zavarziniaceae</taxon>
        <taxon>Zavarzinia</taxon>
    </lineage>
</organism>
<dbReference type="GO" id="GO:0003700">
    <property type="term" value="F:DNA-binding transcription factor activity"/>
    <property type="evidence" value="ECO:0007669"/>
    <property type="project" value="TreeGrafter"/>
</dbReference>
<dbReference type="OrthoDB" id="7584337at2"/>
<evidence type="ECO:0000256" key="3">
    <source>
        <dbReference type="ARBA" id="ARBA00023163"/>
    </source>
</evidence>
<dbReference type="InterPro" id="IPR001647">
    <property type="entry name" value="HTH_TetR"/>
</dbReference>
<dbReference type="Pfam" id="PF00440">
    <property type="entry name" value="TetR_N"/>
    <property type="match status" value="1"/>
</dbReference>
<name>A0A317DY32_9PROT</name>
<dbReference type="EMBL" id="QGLF01000005">
    <property type="protein sequence ID" value="PWR18766.1"/>
    <property type="molecule type" value="Genomic_DNA"/>
</dbReference>
<protein>
    <submittedName>
        <fullName evidence="6">Transcriptional regulator</fullName>
    </submittedName>
</protein>
<dbReference type="SUPFAM" id="SSF46689">
    <property type="entry name" value="Homeodomain-like"/>
    <property type="match status" value="1"/>
</dbReference>
<evidence type="ECO:0000313" key="6">
    <source>
        <dbReference type="EMBL" id="PWR18766.1"/>
    </source>
</evidence>
<evidence type="ECO:0000256" key="4">
    <source>
        <dbReference type="PROSITE-ProRule" id="PRU00335"/>
    </source>
</evidence>
<evidence type="ECO:0000256" key="2">
    <source>
        <dbReference type="ARBA" id="ARBA00023125"/>
    </source>
</evidence>
<dbReference type="InterPro" id="IPR009057">
    <property type="entry name" value="Homeodomain-like_sf"/>
</dbReference>
<dbReference type="Gene3D" id="1.10.10.60">
    <property type="entry name" value="Homeodomain-like"/>
    <property type="match status" value="1"/>
</dbReference>
<reference evidence="7" key="1">
    <citation type="submission" date="2018-05" db="EMBL/GenBank/DDBJ databases">
        <title>Zavarzinia sp. HR-AS.</title>
        <authorList>
            <person name="Lee Y."/>
            <person name="Jeon C.O."/>
        </authorList>
    </citation>
    <scope>NUCLEOTIDE SEQUENCE [LARGE SCALE GENOMIC DNA]</scope>
    <source>
        <strain evidence="7">DSM 1231</strain>
    </source>
</reference>
<feature type="domain" description="HTH tetR-type" evidence="5">
    <location>
        <begin position="16"/>
        <end position="76"/>
    </location>
</feature>
<dbReference type="PRINTS" id="PR00455">
    <property type="entry name" value="HTHTETR"/>
</dbReference>
<dbReference type="RefSeq" id="WP_109922455.1">
    <property type="nucleotide sequence ID" value="NZ_QGLF01000005.1"/>
</dbReference>
<evidence type="ECO:0000259" key="5">
    <source>
        <dbReference type="PROSITE" id="PS50977"/>
    </source>
</evidence>
<dbReference type="PROSITE" id="PS01081">
    <property type="entry name" value="HTH_TETR_1"/>
    <property type="match status" value="1"/>
</dbReference>
<dbReference type="Pfam" id="PF14246">
    <property type="entry name" value="TetR_C_7"/>
    <property type="match status" value="1"/>
</dbReference>
<dbReference type="GO" id="GO:0000976">
    <property type="term" value="F:transcription cis-regulatory region binding"/>
    <property type="evidence" value="ECO:0007669"/>
    <property type="project" value="TreeGrafter"/>
</dbReference>
<dbReference type="InterPro" id="IPR050109">
    <property type="entry name" value="HTH-type_TetR-like_transc_reg"/>
</dbReference>
<accession>A0A317DY32</accession>
<proteinExistence type="predicted"/>
<dbReference type="PANTHER" id="PTHR30055:SF146">
    <property type="entry name" value="HTH-TYPE TRANSCRIPTIONAL DUAL REGULATOR CECR"/>
    <property type="match status" value="1"/>
</dbReference>
<keyword evidence="3" id="KW-0804">Transcription</keyword>
<dbReference type="Proteomes" id="UP000246077">
    <property type="component" value="Unassembled WGS sequence"/>
</dbReference>
<dbReference type="InterPro" id="IPR039536">
    <property type="entry name" value="TetR_C_Proteobacteria"/>
</dbReference>
<comment type="caution">
    <text evidence="6">The sequence shown here is derived from an EMBL/GenBank/DDBJ whole genome shotgun (WGS) entry which is preliminary data.</text>
</comment>
<dbReference type="Gene3D" id="1.10.357.10">
    <property type="entry name" value="Tetracycline Repressor, domain 2"/>
    <property type="match status" value="1"/>
</dbReference>
<keyword evidence="2 4" id="KW-0238">DNA-binding</keyword>
<dbReference type="PROSITE" id="PS50977">
    <property type="entry name" value="HTH_TETR_2"/>
    <property type="match status" value="1"/>
</dbReference>
<dbReference type="PANTHER" id="PTHR30055">
    <property type="entry name" value="HTH-TYPE TRANSCRIPTIONAL REGULATOR RUTR"/>
    <property type="match status" value="1"/>
</dbReference>
<feature type="DNA-binding region" description="H-T-H motif" evidence="4">
    <location>
        <begin position="39"/>
        <end position="58"/>
    </location>
</feature>
<dbReference type="SUPFAM" id="SSF48498">
    <property type="entry name" value="Tetracyclin repressor-like, C-terminal domain"/>
    <property type="match status" value="1"/>
</dbReference>
<dbReference type="FunFam" id="1.10.10.60:FF:000141">
    <property type="entry name" value="TetR family transcriptional regulator"/>
    <property type="match status" value="1"/>
</dbReference>
<dbReference type="InterPro" id="IPR023772">
    <property type="entry name" value="DNA-bd_HTH_TetR-type_CS"/>
</dbReference>
<keyword evidence="1" id="KW-0805">Transcription regulation</keyword>
<dbReference type="InterPro" id="IPR036271">
    <property type="entry name" value="Tet_transcr_reg_TetR-rel_C_sf"/>
</dbReference>
<evidence type="ECO:0000256" key="1">
    <source>
        <dbReference type="ARBA" id="ARBA00023015"/>
    </source>
</evidence>
<keyword evidence="7" id="KW-1185">Reference proteome</keyword>
<evidence type="ECO:0000313" key="7">
    <source>
        <dbReference type="Proteomes" id="UP000246077"/>
    </source>
</evidence>